<feature type="binding site" evidence="11">
    <location>
        <position position="417"/>
    </location>
    <ligand>
        <name>Ca(2+)</name>
        <dbReference type="ChEBI" id="CHEBI:29108"/>
        <label>4</label>
    </ligand>
</feature>
<dbReference type="GO" id="GO:0004222">
    <property type="term" value="F:metalloendopeptidase activity"/>
    <property type="evidence" value="ECO:0007669"/>
    <property type="project" value="InterPro"/>
</dbReference>
<accession>A0A8J9YMB7</accession>
<dbReference type="InterPro" id="IPR021190">
    <property type="entry name" value="Pept_M10A"/>
</dbReference>
<feature type="domain" description="Peptidase metallopeptidase" evidence="14">
    <location>
        <begin position="54"/>
        <end position="220"/>
    </location>
</feature>
<feature type="binding site" evidence="11">
    <location>
        <position position="155"/>
    </location>
    <ligand>
        <name>Ca(2+)</name>
        <dbReference type="ChEBI" id="CHEBI:29108"/>
        <label>1</label>
    </ligand>
</feature>
<dbReference type="Proteomes" id="UP000838412">
    <property type="component" value="Chromosome 11"/>
</dbReference>
<feature type="binding site" evidence="11">
    <location>
        <position position="157"/>
    </location>
    <ligand>
        <name>Ca(2+)</name>
        <dbReference type="ChEBI" id="CHEBI:29108"/>
        <label>3</label>
    </ligand>
</feature>
<keyword evidence="5" id="KW-0378">Hydrolase</keyword>
<feature type="repeat" description="Hemopexin" evidence="12">
    <location>
        <begin position="321"/>
        <end position="364"/>
    </location>
</feature>
<evidence type="ECO:0000256" key="2">
    <source>
        <dbReference type="ARBA" id="ARBA00022670"/>
    </source>
</evidence>
<evidence type="ECO:0000313" key="16">
    <source>
        <dbReference type="Proteomes" id="UP000838412"/>
    </source>
</evidence>
<feature type="binding site" evidence="11">
    <location>
        <position position="154"/>
    </location>
    <ligand>
        <name>Ca(2+)</name>
        <dbReference type="ChEBI" id="CHEBI:29108"/>
        <label>3</label>
    </ligand>
</feature>
<evidence type="ECO:0000256" key="4">
    <source>
        <dbReference type="ARBA" id="ARBA00022737"/>
    </source>
</evidence>
<keyword evidence="3 10" id="KW-0479">Metal-binding</keyword>
<feature type="binding site" evidence="11">
    <location>
        <position position="124"/>
    </location>
    <ligand>
        <name>Ca(2+)</name>
        <dbReference type="ChEBI" id="CHEBI:29108"/>
        <label>3</label>
    </ligand>
</feature>
<proteinExistence type="inferred from homology"/>
<dbReference type="PIRSF" id="PIRSF001191">
    <property type="entry name" value="Peptidase_M10A_matrix"/>
    <property type="match status" value="1"/>
</dbReference>
<reference evidence="15" key="1">
    <citation type="submission" date="2022-01" db="EMBL/GenBank/DDBJ databases">
        <authorList>
            <person name="Braso-Vives M."/>
        </authorList>
    </citation>
    <scope>NUCLEOTIDE SEQUENCE</scope>
</reference>
<dbReference type="InterPro" id="IPR018487">
    <property type="entry name" value="Hemopexin-like_repeat"/>
</dbReference>
<dbReference type="SMART" id="SM00120">
    <property type="entry name" value="HX"/>
    <property type="match status" value="4"/>
</dbReference>
<dbReference type="InterPro" id="IPR033739">
    <property type="entry name" value="M10A_MMP"/>
</dbReference>
<dbReference type="PROSITE" id="PS51642">
    <property type="entry name" value="HEMOPEXIN_2"/>
    <property type="match status" value="4"/>
</dbReference>
<keyword evidence="2" id="KW-0645">Protease</keyword>
<dbReference type="Gene3D" id="2.110.10.10">
    <property type="entry name" value="Hemopexin-like domain"/>
    <property type="match status" value="1"/>
</dbReference>
<evidence type="ECO:0000256" key="3">
    <source>
        <dbReference type="ARBA" id="ARBA00022723"/>
    </source>
</evidence>
<feature type="binding site" evidence="11">
    <location>
        <position position="116"/>
    </location>
    <ligand>
        <name>Zn(2+)</name>
        <dbReference type="ChEBI" id="CHEBI:29105"/>
        <label>1</label>
    </ligand>
</feature>
<dbReference type="InterPro" id="IPR000585">
    <property type="entry name" value="Hemopexin-like_dom"/>
</dbReference>
<comment type="cofactor">
    <cofactor evidence="11">
        <name>Zn(2+)</name>
        <dbReference type="ChEBI" id="CHEBI:29105"/>
    </cofactor>
    <text evidence="11">Binds 2 Zn(2+) ions per subunit.</text>
</comment>
<dbReference type="GO" id="GO:0030198">
    <property type="term" value="P:extracellular matrix organization"/>
    <property type="evidence" value="ECO:0007669"/>
    <property type="project" value="TreeGrafter"/>
</dbReference>
<dbReference type="InterPro" id="IPR001818">
    <property type="entry name" value="Pept_M10_metallopeptidase"/>
</dbReference>
<dbReference type="FunFam" id="2.110.10.10:FF:000005">
    <property type="entry name" value="Stromelysin-3 preproprotein"/>
    <property type="match status" value="1"/>
</dbReference>
<feature type="binding site" evidence="11">
    <location>
        <position position="119"/>
    </location>
    <ligand>
        <name>Zn(2+)</name>
        <dbReference type="ChEBI" id="CHEBI:29105"/>
        <label>1</label>
    </ligand>
</feature>
<feature type="binding site" evidence="11">
    <location>
        <position position="152"/>
    </location>
    <ligand>
        <name>Zn(2+)</name>
        <dbReference type="ChEBI" id="CHEBI:29105"/>
        <label>1</label>
    </ligand>
</feature>
<feature type="binding site" evidence="11">
    <location>
        <position position="193"/>
    </location>
    <ligand>
        <name>Zn(2+)</name>
        <dbReference type="ChEBI" id="CHEBI:29105"/>
        <label>2</label>
        <note>catalytic</note>
    </ligand>
</feature>
<evidence type="ECO:0000313" key="15">
    <source>
        <dbReference type="EMBL" id="CAH1239326.1"/>
    </source>
</evidence>
<dbReference type="GO" id="GO:0008270">
    <property type="term" value="F:zinc ion binding"/>
    <property type="evidence" value="ECO:0007669"/>
    <property type="project" value="InterPro"/>
</dbReference>
<feature type="repeat" description="Hemopexin" evidence="12">
    <location>
        <begin position="365"/>
        <end position="411"/>
    </location>
</feature>
<feature type="active site" evidence="9">
    <location>
        <position position="176"/>
    </location>
</feature>
<keyword evidence="8" id="KW-0865">Zymogen</keyword>
<feature type="binding site" evidence="11">
    <location>
        <position position="325"/>
    </location>
    <ligand>
        <name>Ca(2+)</name>
        <dbReference type="ChEBI" id="CHEBI:29108"/>
        <label>4</label>
    </ligand>
</feature>
<feature type="compositionally biased region" description="Basic and acidic residues" evidence="13">
    <location>
        <begin position="7"/>
        <end position="18"/>
    </location>
</feature>
<dbReference type="Pfam" id="PF00045">
    <property type="entry name" value="Hemopexin"/>
    <property type="match status" value="3"/>
</dbReference>
<dbReference type="GO" id="GO:0031012">
    <property type="term" value="C:extracellular matrix"/>
    <property type="evidence" value="ECO:0007669"/>
    <property type="project" value="InterPro"/>
</dbReference>
<keyword evidence="4" id="KW-0677">Repeat</keyword>
<dbReference type="PRINTS" id="PR00138">
    <property type="entry name" value="MATRIXIN"/>
</dbReference>
<dbReference type="SUPFAM" id="SSF50923">
    <property type="entry name" value="Hemopexin-like domain"/>
    <property type="match status" value="1"/>
</dbReference>
<organism evidence="15 16">
    <name type="scientific">Branchiostoma lanceolatum</name>
    <name type="common">Common lancelet</name>
    <name type="synonym">Amphioxus lanceolatum</name>
    <dbReference type="NCBI Taxonomy" id="7740"/>
    <lineage>
        <taxon>Eukaryota</taxon>
        <taxon>Metazoa</taxon>
        <taxon>Chordata</taxon>
        <taxon>Cephalochordata</taxon>
        <taxon>Leptocardii</taxon>
        <taxon>Amphioxiformes</taxon>
        <taxon>Branchiostomatidae</taxon>
        <taxon>Branchiostoma</taxon>
    </lineage>
</organism>
<feature type="repeat" description="Hemopexin" evidence="12">
    <location>
        <begin position="413"/>
        <end position="460"/>
    </location>
</feature>
<feature type="binding site" evidence="10">
    <location>
        <position position="185"/>
    </location>
    <ligand>
        <name>Zn(2+)</name>
        <dbReference type="ChEBI" id="CHEBI:29105"/>
        <label>2</label>
        <note>catalytic</note>
    </ligand>
</feature>
<comment type="cofactor">
    <cofactor evidence="11">
        <name>Ca(2+)</name>
        <dbReference type="ChEBI" id="CHEBI:29108"/>
    </cofactor>
    <text evidence="11">Can bind about 5 Ca(2+) ions per subunit.</text>
</comment>
<evidence type="ECO:0000256" key="8">
    <source>
        <dbReference type="ARBA" id="ARBA00023145"/>
    </source>
</evidence>
<feature type="binding site" evidence="10">
    <location>
        <position position="179"/>
    </location>
    <ligand>
        <name>Zn(2+)</name>
        <dbReference type="ChEBI" id="CHEBI:29105"/>
        <label>2</label>
        <note>catalytic</note>
    </ligand>
</feature>
<feature type="binding site" evidence="11">
    <location>
        <position position="280"/>
    </location>
    <ligand>
        <name>Ca(2+)</name>
        <dbReference type="ChEBI" id="CHEBI:29108"/>
        <label>4</label>
    </ligand>
</feature>
<dbReference type="Pfam" id="PF00413">
    <property type="entry name" value="Peptidase_M10"/>
    <property type="match status" value="1"/>
</dbReference>
<feature type="repeat" description="Hemopexin" evidence="12">
    <location>
        <begin position="270"/>
        <end position="317"/>
    </location>
</feature>
<evidence type="ECO:0000256" key="5">
    <source>
        <dbReference type="ARBA" id="ARBA00022801"/>
    </source>
</evidence>
<dbReference type="Gene3D" id="3.40.390.10">
    <property type="entry name" value="Collagenase (Catalytic Domain)"/>
    <property type="match status" value="1"/>
</dbReference>
<evidence type="ECO:0000259" key="14">
    <source>
        <dbReference type="SMART" id="SM00235"/>
    </source>
</evidence>
<comment type="similarity">
    <text evidence="1">Belongs to the peptidase M10A family.</text>
</comment>
<keyword evidence="6 10" id="KW-0862">Zinc</keyword>
<evidence type="ECO:0000256" key="10">
    <source>
        <dbReference type="PIRSR" id="PIRSR001191-2"/>
    </source>
</evidence>
<protein>
    <submittedName>
        <fullName evidence="15">MMP16 protein</fullName>
    </submittedName>
</protein>
<feature type="region of interest" description="Disordered" evidence="13">
    <location>
        <begin position="1"/>
        <end position="36"/>
    </location>
</feature>
<dbReference type="OrthoDB" id="406838at2759"/>
<sequence>MLTTLQGHEESNRRHSEMYGDLTGGLRARGGPGPARVLRRPRCGVADEENPGPSDVRWPRTDLTYKISYYTADLTREEVDIAIADAFGVWESVSSLRFTRTFGTADIDISFVYGDHFHDEDPFDGPSTAAGGGSLAHAFPPDIDSDFRGDVHFDDSETWTMDKKEGINLYQLAVHEIGHSLGLSHSTQHNSVMYPYYHGLRRHFRLHPDDIRHIQRLYGPPRVDTIDNRRGSGPTYDTRAAYTTGPCRCPLGVPDLREEPAGVPDTPGKPHICTAATHIDTIARMGTETWVFKNRYFWRGPDGKNGPYVISEYWRGLSDYASHIDAIYQRETDQKVLIFQGRHYWVFHVNKLESGPHPIFTLGLPNYVDAVLTWNGKTYFFRGRRYWLYDEKERRLDTRTPKPIRRTWKGLPHDGVDAAIRHDDGALYFFDGDQVYRMDEQELEVTRGYPRVAALDYFHCPPPASEDHREFRFPAP</sequence>
<gene>
    <name evidence="15" type="primary">MMP16</name>
    <name evidence="15" type="ORF">BLAG_LOCUS3664</name>
</gene>
<evidence type="ECO:0000256" key="1">
    <source>
        <dbReference type="ARBA" id="ARBA00010370"/>
    </source>
</evidence>
<feature type="binding site" evidence="11">
    <location>
        <position position="137"/>
    </location>
    <ligand>
        <name>Zn(2+)</name>
        <dbReference type="ChEBI" id="CHEBI:29105"/>
        <label>1</label>
    </ligand>
</feature>
<dbReference type="GO" id="GO:0006508">
    <property type="term" value="P:proteolysis"/>
    <property type="evidence" value="ECO:0007669"/>
    <property type="project" value="UniProtKB-KW"/>
</dbReference>
<dbReference type="CDD" id="cd04278">
    <property type="entry name" value="ZnMc_MMP"/>
    <property type="match status" value="1"/>
</dbReference>
<name>A0A8J9YMB7_BRALA</name>
<dbReference type="InterPro" id="IPR024079">
    <property type="entry name" value="MetalloPept_cat_dom_sf"/>
</dbReference>
<dbReference type="GO" id="GO:0030574">
    <property type="term" value="P:collagen catabolic process"/>
    <property type="evidence" value="ECO:0007669"/>
    <property type="project" value="TreeGrafter"/>
</dbReference>
<evidence type="ECO:0000256" key="9">
    <source>
        <dbReference type="PIRSR" id="PIRSR001191-1"/>
    </source>
</evidence>
<dbReference type="PANTHER" id="PTHR10201">
    <property type="entry name" value="MATRIX METALLOPROTEINASE"/>
    <property type="match status" value="1"/>
</dbReference>
<dbReference type="InterPro" id="IPR006026">
    <property type="entry name" value="Peptidase_Metallo"/>
</dbReference>
<evidence type="ECO:0000256" key="6">
    <source>
        <dbReference type="ARBA" id="ARBA00022833"/>
    </source>
</evidence>
<dbReference type="InterPro" id="IPR036375">
    <property type="entry name" value="Hemopexin-like_dom_sf"/>
</dbReference>
<dbReference type="EMBL" id="OV696696">
    <property type="protein sequence ID" value="CAH1239326.1"/>
    <property type="molecule type" value="Genomic_DNA"/>
</dbReference>
<keyword evidence="11" id="KW-0106">Calcium</keyword>
<feature type="binding site" evidence="11">
    <location>
        <position position="282"/>
    </location>
    <ligand>
        <name>Ca(2+)</name>
        <dbReference type="ChEBI" id="CHEBI:29108"/>
        <label>5</label>
    </ligand>
</feature>
<feature type="binding site" evidence="11">
    <location>
        <position position="150"/>
    </location>
    <ligand>
        <name>Ca(2+)</name>
        <dbReference type="ChEBI" id="CHEBI:29108"/>
        <label>2</label>
    </ligand>
</feature>
<dbReference type="SUPFAM" id="SSF55486">
    <property type="entry name" value="Metalloproteases ('zincins'), catalytic domain"/>
    <property type="match status" value="1"/>
</dbReference>
<evidence type="ECO:0000256" key="12">
    <source>
        <dbReference type="PROSITE-ProRule" id="PRU01011"/>
    </source>
</evidence>
<dbReference type="SMART" id="SM00235">
    <property type="entry name" value="ZnMc"/>
    <property type="match status" value="1"/>
</dbReference>
<feature type="binding site" evidence="10">
    <location>
        <position position="175"/>
    </location>
    <ligand>
        <name>Zn(2+)</name>
        <dbReference type="ChEBI" id="CHEBI:29105"/>
        <label>2</label>
        <note>catalytic</note>
    </ligand>
</feature>
<dbReference type="AlphaFoldDB" id="A0A8J9YMB7"/>
<keyword evidence="7" id="KW-0482">Metalloprotease</keyword>
<feature type="binding site" evidence="11">
    <location>
        <position position="125"/>
    </location>
    <ligand>
        <name>Ca(2+)</name>
        <dbReference type="ChEBI" id="CHEBI:29108"/>
        <label>3</label>
    </ligand>
</feature>
<feature type="binding site" evidence="11">
    <location>
        <position position="157"/>
    </location>
    <ligand>
        <name>Ca(2+)</name>
        <dbReference type="ChEBI" id="CHEBI:29108"/>
        <label>1</label>
    </ligand>
</feature>
<feature type="binding site" description="in inhibited form" evidence="11">
    <location>
        <position position="43"/>
    </location>
    <ligand>
        <name>Zn(2+)</name>
        <dbReference type="ChEBI" id="CHEBI:29105"/>
        <label>2</label>
        <note>catalytic</note>
    </ligand>
</feature>
<feature type="binding site" evidence="11">
    <location>
        <position position="73"/>
    </location>
    <ligand>
        <name>Ca(2+)</name>
        <dbReference type="ChEBI" id="CHEBI:29108"/>
        <label>1</label>
    </ligand>
</feature>
<dbReference type="GO" id="GO:0005615">
    <property type="term" value="C:extracellular space"/>
    <property type="evidence" value="ECO:0007669"/>
    <property type="project" value="TreeGrafter"/>
</dbReference>
<keyword evidence="16" id="KW-1185">Reference proteome</keyword>
<evidence type="ECO:0000256" key="11">
    <source>
        <dbReference type="PIRSR" id="PIRSR621190-2"/>
    </source>
</evidence>
<evidence type="ECO:0000256" key="7">
    <source>
        <dbReference type="ARBA" id="ARBA00023049"/>
    </source>
</evidence>
<dbReference type="PANTHER" id="PTHR10201:SF331">
    <property type="entry name" value="MATRIX METALLOPROTEINASE-14-LIKE ISOFORM X1"/>
    <property type="match status" value="1"/>
</dbReference>
<feature type="binding site" evidence="11">
    <location>
        <position position="106"/>
    </location>
    <ligand>
        <name>Ca(2+)</name>
        <dbReference type="ChEBI" id="CHEBI:29108"/>
        <label>2</label>
    </ligand>
</feature>
<dbReference type="CDD" id="cd00094">
    <property type="entry name" value="HX"/>
    <property type="match status" value="1"/>
</dbReference>
<evidence type="ECO:0000256" key="13">
    <source>
        <dbReference type="SAM" id="MobiDB-lite"/>
    </source>
</evidence>